<proteinExistence type="predicted"/>
<feature type="compositionally biased region" description="Polar residues" evidence="1">
    <location>
        <begin position="565"/>
        <end position="583"/>
    </location>
</feature>
<protein>
    <recommendedName>
        <fullName evidence="3">Serine-threonine/tyrosine-protein kinase catalytic domain-containing protein</fullName>
    </recommendedName>
</protein>
<feature type="region of interest" description="Disordered" evidence="1">
    <location>
        <begin position="565"/>
        <end position="584"/>
    </location>
</feature>
<dbReference type="Pfam" id="PF07714">
    <property type="entry name" value="PK_Tyr_Ser-Thr"/>
    <property type="match status" value="1"/>
</dbReference>
<keyword evidence="5" id="KW-1185">Reference proteome</keyword>
<evidence type="ECO:0000313" key="4">
    <source>
        <dbReference type="EMBL" id="KAK2945481.1"/>
    </source>
</evidence>
<comment type="caution">
    <text evidence="4">The sequence shown here is derived from an EMBL/GenBank/DDBJ whole genome shotgun (WGS) entry which is preliminary data.</text>
</comment>
<dbReference type="InterPro" id="IPR011009">
    <property type="entry name" value="Kinase-like_dom_sf"/>
</dbReference>
<feature type="transmembrane region" description="Helical" evidence="2">
    <location>
        <begin position="352"/>
        <end position="374"/>
    </location>
</feature>
<name>A0ABQ9X112_9EUKA</name>
<evidence type="ECO:0000313" key="5">
    <source>
        <dbReference type="Proteomes" id="UP001281761"/>
    </source>
</evidence>
<sequence length="700" mass="76560">MDSAWKVGAMTGSLDVSIRIKQNASLSNTVSCLAHGIVVIEKGTSIEPKLRVPLSAQMGEKGMIVVSSDGLFELRDVDVLIESTLPSFVFLFGSESTIVIKDGSFVGPSDSTEPTHNENDADDSSVCSWETGLIQLDNCITDIDNTKLSNLAQGAIRMKAGNLTIETTTFHDNSPRTDFTSSARRNIDCSEEGHLVIGSLSAGDGTPTLPSPWISANECTLTGLASVVSSPLFVPSLKSDSNSTLNKKTKMFSLDINGSSLFDCGLSLEVFEVKKTKAEGQSIEVNLTKASTTSFSESRITLSLPQSQNLERSLEWRGRLIYGNEVRTKDSFLIQSNSADRMAQSVLDNMKWWIPLVVCLICLALLLIVVIVCCRRRQKNKSKDQQLVSTNNAEMDTLQPDKIEVTEDWNVNLPQNSILVAGETEGPFSKADTTAAPVRSLIEPNETVETGKNGLCAEGLVIVEGEAMQTKPLNRKDTLYNRLHTAQKIPITKLRTAKQIAHTLAELQKVTSQLPLLSRLSSHFVLFDENGNVQLDLSPGKNEAPATLVKGQEEPQFAQHVPHTSEFNEQDTNQTHTQSQTQGEGFELLRWRAPEATQTVGGPSKEFDHKKAAVFSLGLVLFEIESETVPMCEMDAVNANRQLGTGNLPKMELIHNVALHELITSCLSLEPSQRPNLDSIERKLDSVEFSAPKSYQISLA</sequence>
<dbReference type="Proteomes" id="UP001281761">
    <property type="component" value="Unassembled WGS sequence"/>
</dbReference>
<dbReference type="InterPro" id="IPR001245">
    <property type="entry name" value="Ser-Thr/Tyr_kinase_cat_dom"/>
</dbReference>
<keyword evidence="2" id="KW-0472">Membrane</keyword>
<accession>A0ABQ9X112</accession>
<dbReference type="SUPFAM" id="SSF56112">
    <property type="entry name" value="Protein kinase-like (PK-like)"/>
    <property type="match status" value="1"/>
</dbReference>
<keyword evidence="2" id="KW-0812">Transmembrane</keyword>
<keyword evidence="2" id="KW-1133">Transmembrane helix</keyword>
<dbReference type="Gene3D" id="1.10.510.10">
    <property type="entry name" value="Transferase(Phosphotransferase) domain 1"/>
    <property type="match status" value="1"/>
</dbReference>
<dbReference type="EMBL" id="JARBJD010000259">
    <property type="protein sequence ID" value="KAK2945481.1"/>
    <property type="molecule type" value="Genomic_DNA"/>
</dbReference>
<feature type="domain" description="Serine-threonine/tyrosine-protein kinase catalytic" evidence="3">
    <location>
        <begin position="576"/>
        <end position="684"/>
    </location>
</feature>
<gene>
    <name evidence="4" type="ORF">BLNAU_19610</name>
</gene>
<evidence type="ECO:0000256" key="1">
    <source>
        <dbReference type="SAM" id="MobiDB-lite"/>
    </source>
</evidence>
<evidence type="ECO:0000259" key="3">
    <source>
        <dbReference type="Pfam" id="PF07714"/>
    </source>
</evidence>
<evidence type="ECO:0000256" key="2">
    <source>
        <dbReference type="SAM" id="Phobius"/>
    </source>
</evidence>
<reference evidence="4 5" key="1">
    <citation type="journal article" date="2022" name="bioRxiv">
        <title>Genomics of Preaxostyla Flagellates Illuminates Evolutionary Transitions and the Path Towards Mitochondrial Loss.</title>
        <authorList>
            <person name="Novak L.V.F."/>
            <person name="Treitli S.C."/>
            <person name="Pyrih J."/>
            <person name="Halakuc P."/>
            <person name="Pipaliya S.V."/>
            <person name="Vacek V."/>
            <person name="Brzon O."/>
            <person name="Soukal P."/>
            <person name="Eme L."/>
            <person name="Dacks J.B."/>
            <person name="Karnkowska A."/>
            <person name="Elias M."/>
            <person name="Hampl V."/>
        </authorList>
    </citation>
    <scope>NUCLEOTIDE SEQUENCE [LARGE SCALE GENOMIC DNA]</scope>
    <source>
        <strain evidence="4">NAU3</strain>
        <tissue evidence="4">Gut</tissue>
    </source>
</reference>
<organism evidence="4 5">
    <name type="scientific">Blattamonas nauphoetae</name>
    <dbReference type="NCBI Taxonomy" id="2049346"/>
    <lineage>
        <taxon>Eukaryota</taxon>
        <taxon>Metamonada</taxon>
        <taxon>Preaxostyla</taxon>
        <taxon>Oxymonadida</taxon>
        <taxon>Blattamonas</taxon>
    </lineage>
</organism>